<dbReference type="InterPro" id="IPR029062">
    <property type="entry name" value="Class_I_gatase-like"/>
</dbReference>
<dbReference type="Pfam" id="PF01965">
    <property type="entry name" value="DJ-1_PfpI"/>
    <property type="match status" value="1"/>
</dbReference>
<dbReference type="InterPro" id="IPR050325">
    <property type="entry name" value="Prot/Nucl_acid_deglycase"/>
</dbReference>
<dbReference type="STRING" id="1884381.SAMN05518846_103254"/>
<gene>
    <name evidence="2" type="ORF">SAMN05518846_103254</name>
</gene>
<dbReference type="EMBL" id="FORT01000003">
    <property type="protein sequence ID" value="SFJ40325.1"/>
    <property type="molecule type" value="Genomic_DNA"/>
</dbReference>
<dbReference type="PANTHER" id="PTHR48094">
    <property type="entry name" value="PROTEIN/NUCLEIC ACID DEGLYCASE DJ-1-RELATED"/>
    <property type="match status" value="1"/>
</dbReference>
<dbReference type="InterPro" id="IPR002818">
    <property type="entry name" value="DJ-1/PfpI"/>
</dbReference>
<feature type="domain" description="DJ-1/PfpI" evidence="1">
    <location>
        <begin position="27"/>
        <end position="192"/>
    </location>
</feature>
<sequence length="214" mass="23819">MALYTNQIDLIEKCCFLHFIQRVISLKKILLFLYDSFAEFEIVTLLTALKGTDYTLVTFSTKSEGEAVTGLSTMRYLPALSVNDIVVDEYAALVIPGGSPHPLLQSQELIKVIRAFYDQGKLLAAICGGPSLLGAAGILQEITYTASLEPTDLEYRDVMNWENKRSELLVIDQNVITATGSNYLQFAEEVLRKLGAVLPTEENPLQYFREPSLS</sequence>
<evidence type="ECO:0000313" key="2">
    <source>
        <dbReference type="EMBL" id="SFJ40325.1"/>
    </source>
</evidence>
<reference evidence="3" key="1">
    <citation type="submission" date="2016-10" db="EMBL/GenBank/DDBJ databases">
        <authorList>
            <person name="Varghese N."/>
            <person name="Submissions S."/>
        </authorList>
    </citation>
    <scope>NUCLEOTIDE SEQUENCE [LARGE SCALE GENOMIC DNA]</scope>
    <source>
        <strain evidence="3">OK042</strain>
    </source>
</reference>
<dbReference type="Gene3D" id="3.40.50.880">
    <property type="match status" value="1"/>
</dbReference>
<dbReference type="Proteomes" id="UP000198915">
    <property type="component" value="Unassembled WGS sequence"/>
</dbReference>
<dbReference type="PANTHER" id="PTHR48094:SF12">
    <property type="entry name" value="PARKINSON DISEASE PROTEIN 7 HOMOLOG"/>
    <property type="match status" value="1"/>
</dbReference>
<proteinExistence type="predicted"/>
<accession>A0A1I3R2H6</accession>
<dbReference type="AlphaFoldDB" id="A0A1I3R2H6"/>
<evidence type="ECO:0000313" key="3">
    <source>
        <dbReference type="Proteomes" id="UP000198915"/>
    </source>
</evidence>
<dbReference type="SUPFAM" id="SSF52317">
    <property type="entry name" value="Class I glutamine amidotransferase-like"/>
    <property type="match status" value="1"/>
</dbReference>
<protein>
    <submittedName>
        <fullName evidence="2">4-methyl-5(B-hydroxyethyl)-thiazole monophosphate biosynthesis</fullName>
    </submittedName>
</protein>
<organism evidence="2 3">
    <name type="scientific">Brevibacillus centrosporus</name>
    <dbReference type="NCBI Taxonomy" id="54910"/>
    <lineage>
        <taxon>Bacteria</taxon>
        <taxon>Bacillati</taxon>
        <taxon>Bacillota</taxon>
        <taxon>Bacilli</taxon>
        <taxon>Bacillales</taxon>
        <taxon>Paenibacillaceae</taxon>
        <taxon>Brevibacillus</taxon>
    </lineage>
</organism>
<keyword evidence="3" id="KW-1185">Reference proteome</keyword>
<dbReference type="GO" id="GO:0005737">
    <property type="term" value="C:cytoplasm"/>
    <property type="evidence" value="ECO:0007669"/>
    <property type="project" value="TreeGrafter"/>
</dbReference>
<evidence type="ECO:0000259" key="1">
    <source>
        <dbReference type="Pfam" id="PF01965"/>
    </source>
</evidence>
<name>A0A1I3R2H6_9BACL</name>